<dbReference type="PROSITE" id="PS01017">
    <property type="entry name" value="STEROL_REDUCT_1"/>
    <property type="match status" value="1"/>
</dbReference>
<sequence>MATRIQTPNGREYSNPDSGKHPDSPNGTPRQRTTTTSKKENGGKSSKEDKSTASHFGLQETKGTQRTYRKGELIDGWEVGTNPKVDTSGVFEFGGSAGVLSLMIGFPLLMWYMWIGAACYDGNIPWPEANQSWAEFGHHLSHLVYTDAFPTLRAWRIYWSFFVFEAISYCVLPGVWGWGKPLPHEGGKQLKYYCNAYFTFHFTIAIMAALHFTGIFRLYTVIDEFGPLLTVSILSGYLVATIAYLSTLLRGAQHRISGYPLYDFFMGAELNPRMFGILDFKMFFMVRIPWFIIFGLSCGAAARQYERYGYVSGEVLFLVVAHYLYANACAKGEQLIISSWDIYYEKWGFMLIFWNLAGVPMSYSHCTIYLAKHHPSEYKWNSVALVALYISYLFAYWIWDTTNSQKNGFRAEERGQLVSRKTFPQLPWQTVKNPKTITSDKGDVIMVDGWLGYARKIHYTCDVYFALSWGLITGFRSPFPWFYPVFFSIMAIHRAERDHRRCREKYGEAWKQYEREVPYLYIPMVFESTHTRAENGNDHLDLSSGRRCWSTSSDTGQPRQRAGPSDTQKRQSLSQP</sequence>
<dbReference type="FunFam" id="1.20.120.1630:FF:000003">
    <property type="entry name" value="C-24(28) sterol reductase"/>
    <property type="match status" value="1"/>
</dbReference>
<feature type="transmembrane region" description="Helical" evidence="18">
    <location>
        <begin position="157"/>
        <end position="176"/>
    </location>
</feature>
<evidence type="ECO:0000256" key="19">
    <source>
        <dbReference type="SAM" id="MobiDB-lite"/>
    </source>
</evidence>
<dbReference type="HOGENOM" id="CLU_015631_3_0_1"/>
<feature type="transmembrane region" description="Helical" evidence="18">
    <location>
        <begin position="382"/>
        <end position="399"/>
    </location>
</feature>
<dbReference type="PANTHER" id="PTHR21257:SF31">
    <property type="entry name" value="DELTA(24(24(1)))-STEROL REDUCTASE ERG4"/>
    <property type="match status" value="1"/>
</dbReference>
<keyword evidence="14 18" id="KW-0753">Steroid metabolism</keyword>
<evidence type="ECO:0000256" key="8">
    <source>
        <dbReference type="ARBA" id="ARBA00022989"/>
    </source>
</evidence>
<keyword evidence="3 18" id="KW-0444">Lipid biosynthesis</keyword>
<dbReference type="Pfam" id="PF01222">
    <property type="entry name" value="ERG4_ERG24"/>
    <property type="match status" value="1"/>
</dbReference>
<feature type="compositionally biased region" description="Basic and acidic residues" evidence="19">
    <location>
        <begin position="37"/>
        <end position="52"/>
    </location>
</feature>
<gene>
    <name evidence="20" type="ORF">VDBG_07313</name>
</gene>
<dbReference type="PANTHER" id="PTHR21257">
    <property type="entry name" value="DELTA(14)-STEROL REDUCTASE"/>
    <property type="match status" value="1"/>
</dbReference>
<accession>C9SQS8</accession>
<evidence type="ECO:0000256" key="13">
    <source>
        <dbReference type="ARBA" id="ARBA00023166"/>
    </source>
</evidence>
<reference evidence="21" key="1">
    <citation type="journal article" date="2011" name="PLoS Pathog.">
        <title>Comparative genomics yields insights into niche adaptation of plant vascular wilt pathogens.</title>
        <authorList>
            <person name="Klosterman S.J."/>
            <person name="Subbarao K.V."/>
            <person name="Kang S."/>
            <person name="Veronese P."/>
            <person name="Gold S.E."/>
            <person name="Thomma B.P.H.J."/>
            <person name="Chen Z."/>
            <person name="Henrissat B."/>
            <person name="Lee Y.-H."/>
            <person name="Park J."/>
            <person name="Garcia-Pedrajas M.D."/>
            <person name="Barbara D.J."/>
            <person name="Anchieta A."/>
            <person name="de Jonge R."/>
            <person name="Santhanam P."/>
            <person name="Maruthachalam K."/>
            <person name="Atallah Z."/>
            <person name="Amyotte S.G."/>
            <person name="Paz Z."/>
            <person name="Inderbitzin P."/>
            <person name="Hayes R.J."/>
            <person name="Heiman D.I."/>
            <person name="Young S."/>
            <person name="Zeng Q."/>
            <person name="Engels R."/>
            <person name="Galagan J."/>
            <person name="Cuomo C.A."/>
            <person name="Dobinson K.F."/>
            <person name="Ma L.-J."/>
        </authorList>
    </citation>
    <scope>NUCLEOTIDE SEQUENCE [LARGE SCALE GENOMIC DNA]</scope>
    <source>
        <strain evidence="21">VaMs.102 / ATCC MYA-4576 / FGSC 10136</strain>
    </source>
</reference>
<dbReference type="OrthoDB" id="5326588at2759"/>
<feature type="transmembrane region" description="Helical" evidence="18">
    <location>
        <begin position="197"/>
        <end position="219"/>
    </location>
</feature>
<feature type="region of interest" description="Disordered" evidence="19">
    <location>
        <begin position="536"/>
        <end position="576"/>
    </location>
</feature>
<keyword evidence="4 18" id="KW-0812">Transmembrane</keyword>
<evidence type="ECO:0000256" key="4">
    <source>
        <dbReference type="ARBA" id="ARBA00022692"/>
    </source>
</evidence>
<dbReference type="EMBL" id="DS985222">
    <property type="protein sequence ID" value="EEY21203.1"/>
    <property type="molecule type" value="Genomic_DNA"/>
</dbReference>
<dbReference type="InterPro" id="IPR018083">
    <property type="entry name" value="Sterol_reductase_CS"/>
</dbReference>
<keyword evidence="5" id="KW-0256">Endoplasmic reticulum</keyword>
<name>C9SQS8_VERA1</name>
<evidence type="ECO:0000256" key="10">
    <source>
        <dbReference type="ARBA" id="ARBA00023011"/>
    </source>
</evidence>
<evidence type="ECO:0000256" key="16">
    <source>
        <dbReference type="ARBA" id="ARBA00038892"/>
    </source>
</evidence>
<evidence type="ECO:0000256" key="11">
    <source>
        <dbReference type="ARBA" id="ARBA00023098"/>
    </source>
</evidence>
<evidence type="ECO:0000256" key="2">
    <source>
        <dbReference type="ARBA" id="ARBA00005402"/>
    </source>
</evidence>
<keyword evidence="12 18" id="KW-0472">Membrane</keyword>
<evidence type="ECO:0000256" key="18">
    <source>
        <dbReference type="RuleBase" id="RU369120"/>
    </source>
</evidence>
<evidence type="ECO:0000256" key="3">
    <source>
        <dbReference type="ARBA" id="ARBA00022516"/>
    </source>
</evidence>
<dbReference type="KEGG" id="val:VDBG_07313"/>
<keyword evidence="9 18" id="KW-0560">Oxidoreductase</keyword>
<feature type="transmembrane region" description="Helical" evidence="18">
    <location>
        <begin position="225"/>
        <end position="245"/>
    </location>
</feature>
<evidence type="ECO:0000256" key="7">
    <source>
        <dbReference type="ARBA" id="ARBA00022955"/>
    </source>
</evidence>
<keyword evidence="6" id="KW-0521">NADP</keyword>
<proteinExistence type="inferred from homology"/>
<dbReference type="Gene3D" id="1.20.120.1630">
    <property type="match status" value="1"/>
</dbReference>
<comment type="similarity">
    <text evidence="2 18">Belongs to the ERG4/ERG24 family.</text>
</comment>
<feature type="transmembrane region" description="Helical" evidence="18">
    <location>
        <begin position="347"/>
        <end position="370"/>
    </location>
</feature>
<dbReference type="RefSeq" id="XP_003002742.1">
    <property type="nucleotide sequence ID" value="XM_003002696.1"/>
</dbReference>
<evidence type="ECO:0000256" key="12">
    <source>
        <dbReference type="ARBA" id="ARBA00023136"/>
    </source>
</evidence>
<dbReference type="GO" id="GO:0006696">
    <property type="term" value="P:ergosterol biosynthetic process"/>
    <property type="evidence" value="ECO:0007669"/>
    <property type="project" value="TreeGrafter"/>
</dbReference>
<keyword evidence="13 18" id="KW-1207">Sterol metabolism</keyword>
<keyword evidence="7 18" id="KW-0752">Steroid biosynthesis</keyword>
<evidence type="ECO:0000256" key="6">
    <source>
        <dbReference type="ARBA" id="ARBA00022857"/>
    </source>
</evidence>
<keyword evidence="11 18" id="KW-0443">Lipid metabolism</keyword>
<feature type="compositionally biased region" description="Polar residues" evidence="19">
    <location>
        <begin position="549"/>
        <end position="558"/>
    </location>
</feature>
<feature type="region of interest" description="Disordered" evidence="19">
    <location>
        <begin position="1"/>
        <end position="65"/>
    </location>
</feature>
<keyword evidence="21" id="KW-1185">Reference proteome</keyword>
<comment type="pathway">
    <text evidence="15 18">Steroid metabolism; ergosterol biosynthesis.</text>
</comment>
<dbReference type="eggNOG" id="KOG1435">
    <property type="taxonomic scope" value="Eukaryota"/>
</dbReference>
<keyword evidence="8 18" id="KW-1133">Transmembrane helix</keyword>
<evidence type="ECO:0000256" key="17">
    <source>
        <dbReference type="ARBA" id="ARBA00048918"/>
    </source>
</evidence>
<dbReference type="InterPro" id="IPR001171">
    <property type="entry name" value="ERG24_DHCR-like"/>
</dbReference>
<dbReference type="GO" id="GO:0000246">
    <property type="term" value="F:Delta24(24-1) sterol reductase activity"/>
    <property type="evidence" value="ECO:0007669"/>
    <property type="project" value="UniProtKB-EC"/>
</dbReference>
<dbReference type="GeneID" id="9527749"/>
<evidence type="ECO:0000256" key="15">
    <source>
        <dbReference type="ARBA" id="ARBA00029435"/>
    </source>
</evidence>
<dbReference type="Proteomes" id="UP000008698">
    <property type="component" value="Unassembled WGS sequence"/>
</dbReference>
<evidence type="ECO:0000256" key="5">
    <source>
        <dbReference type="ARBA" id="ARBA00022824"/>
    </source>
</evidence>
<protein>
    <recommendedName>
        <fullName evidence="16 18">Delta(24(24(1)))-sterol reductase</fullName>
        <ecNumber evidence="16 18">1.3.1.71</ecNumber>
    </recommendedName>
    <alternativeName>
        <fullName evidence="18">C-24(28) sterol reductase</fullName>
    </alternativeName>
    <alternativeName>
        <fullName evidence="18">Sterol Delta(24(28))-reductase</fullName>
    </alternativeName>
</protein>
<evidence type="ECO:0000256" key="14">
    <source>
        <dbReference type="ARBA" id="ARBA00023221"/>
    </source>
</evidence>
<dbReference type="AlphaFoldDB" id="C9SQS8"/>
<comment type="subcellular location">
    <subcellularLocation>
        <location evidence="1">Endoplasmic reticulum membrane</location>
        <topology evidence="1">Multi-pass membrane protein</topology>
    </subcellularLocation>
</comment>
<dbReference type="EC" id="1.3.1.71" evidence="16 18"/>
<feature type="transmembrane region" description="Helical" evidence="18">
    <location>
        <begin position="308"/>
        <end position="326"/>
    </location>
</feature>
<evidence type="ECO:0000313" key="20">
    <source>
        <dbReference type="EMBL" id="EEY21203.1"/>
    </source>
</evidence>
<dbReference type="GO" id="GO:0005789">
    <property type="term" value="C:endoplasmic reticulum membrane"/>
    <property type="evidence" value="ECO:0007669"/>
    <property type="project" value="UniProtKB-SubCell"/>
</dbReference>
<evidence type="ECO:0000256" key="1">
    <source>
        <dbReference type="ARBA" id="ARBA00004477"/>
    </source>
</evidence>
<dbReference type="STRING" id="526221.C9SQS8"/>
<organism evidence="21">
    <name type="scientific">Verticillium alfalfae (strain VaMs.102 / ATCC MYA-4576 / FGSC 10136)</name>
    <name type="common">Verticillium wilt of alfalfa</name>
    <name type="synonym">Verticillium albo-atrum</name>
    <dbReference type="NCBI Taxonomy" id="526221"/>
    <lineage>
        <taxon>Eukaryota</taxon>
        <taxon>Fungi</taxon>
        <taxon>Dikarya</taxon>
        <taxon>Ascomycota</taxon>
        <taxon>Pezizomycotina</taxon>
        <taxon>Sordariomycetes</taxon>
        <taxon>Hypocreomycetidae</taxon>
        <taxon>Glomerellales</taxon>
        <taxon>Plectosphaerellaceae</taxon>
        <taxon>Verticillium</taxon>
    </lineage>
</organism>
<feature type="transmembrane region" description="Helical" evidence="18">
    <location>
        <begin position="282"/>
        <end position="302"/>
    </location>
</feature>
<dbReference type="OMA" id="DQCNGQK"/>
<feature type="transmembrane region" description="Helical" evidence="18">
    <location>
        <begin position="93"/>
        <end position="115"/>
    </location>
</feature>
<evidence type="ECO:0000313" key="21">
    <source>
        <dbReference type="Proteomes" id="UP000008698"/>
    </source>
</evidence>
<evidence type="ECO:0000256" key="9">
    <source>
        <dbReference type="ARBA" id="ARBA00023002"/>
    </source>
</evidence>
<comment type="catalytic activity">
    <reaction evidence="17">
        <text>ergosterol + NADP(+) = ergosta-5,7,22,24(28)-tetraen-3beta-ol + NADPH + H(+)</text>
        <dbReference type="Rhea" id="RHEA:18501"/>
        <dbReference type="ChEBI" id="CHEBI:15378"/>
        <dbReference type="ChEBI" id="CHEBI:16933"/>
        <dbReference type="ChEBI" id="CHEBI:18249"/>
        <dbReference type="ChEBI" id="CHEBI:57783"/>
        <dbReference type="ChEBI" id="CHEBI:58349"/>
        <dbReference type="EC" id="1.3.1.71"/>
    </reaction>
    <physiologicalReaction direction="right-to-left" evidence="17">
        <dbReference type="Rhea" id="RHEA:18503"/>
    </physiologicalReaction>
</comment>
<keyword evidence="10 18" id="KW-0756">Sterol biosynthesis</keyword>